<accession>A0A2J6Q5X7</accession>
<name>A0A2J6Q5X7_9HELO</name>
<organism evidence="5 6">
    <name type="scientific">Hyaloscypha hepaticicola</name>
    <dbReference type="NCBI Taxonomy" id="2082293"/>
    <lineage>
        <taxon>Eukaryota</taxon>
        <taxon>Fungi</taxon>
        <taxon>Dikarya</taxon>
        <taxon>Ascomycota</taxon>
        <taxon>Pezizomycotina</taxon>
        <taxon>Leotiomycetes</taxon>
        <taxon>Helotiales</taxon>
        <taxon>Hyaloscyphaceae</taxon>
        <taxon>Hyaloscypha</taxon>
    </lineage>
</organism>
<feature type="transmembrane region" description="Helical" evidence="3">
    <location>
        <begin position="97"/>
        <end position="121"/>
    </location>
</feature>
<dbReference type="OrthoDB" id="3251668at2759"/>
<dbReference type="Pfam" id="PF00172">
    <property type="entry name" value="Zn_clus"/>
    <property type="match status" value="1"/>
</dbReference>
<dbReference type="Proteomes" id="UP000235672">
    <property type="component" value="Unassembled WGS sequence"/>
</dbReference>
<dbReference type="InterPro" id="IPR036864">
    <property type="entry name" value="Zn2-C6_fun-type_DNA-bd_sf"/>
</dbReference>
<feature type="domain" description="Zn(2)-C6 fungal-type" evidence="4">
    <location>
        <begin position="158"/>
        <end position="188"/>
    </location>
</feature>
<dbReference type="PANTHER" id="PTHR37534">
    <property type="entry name" value="TRANSCRIPTIONAL ACTIVATOR PROTEIN UGA3"/>
    <property type="match status" value="1"/>
</dbReference>
<dbReference type="SMART" id="SM00066">
    <property type="entry name" value="GAL4"/>
    <property type="match status" value="1"/>
</dbReference>
<evidence type="ECO:0000256" key="2">
    <source>
        <dbReference type="ARBA" id="ARBA00023242"/>
    </source>
</evidence>
<dbReference type="AlphaFoldDB" id="A0A2J6Q5X7"/>
<dbReference type="InterPro" id="IPR001138">
    <property type="entry name" value="Zn2Cys6_DnaBD"/>
</dbReference>
<evidence type="ECO:0000313" key="6">
    <source>
        <dbReference type="Proteomes" id="UP000235672"/>
    </source>
</evidence>
<dbReference type="SUPFAM" id="SSF57701">
    <property type="entry name" value="Zn2/Cys6 DNA-binding domain"/>
    <property type="match status" value="1"/>
</dbReference>
<keyword evidence="3" id="KW-1133">Transmembrane helix</keyword>
<dbReference type="PROSITE" id="PS00463">
    <property type="entry name" value="ZN2_CY6_FUNGAL_1"/>
    <property type="match status" value="1"/>
</dbReference>
<dbReference type="Gene3D" id="4.10.240.10">
    <property type="entry name" value="Zn(2)-C6 fungal-type DNA-binding domain"/>
    <property type="match status" value="1"/>
</dbReference>
<dbReference type="CDD" id="cd00067">
    <property type="entry name" value="GAL4"/>
    <property type="match status" value="1"/>
</dbReference>
<gene>
    <name evidence="5" type="ORF">NA56DRAFT_703315</name>
</gene>
<dbReference type="GO" id="GO:0008270">
    <property type="term" value="F:zinc ion binding"/>
    <property type="evidence" value="ECO:0007669"/>
    <property type="project" value="InterPro"/>
</dbReference>
<keyword evidence="2" id="KW-0539">Nucleus</keyword>
<dbReference type="InterPro" id="IPR021858">
    <property type="entry name" value="Fun_TF"/>
</dbReference>
<keyword evidence="3" id="KW-0812">Transmembrane</keyword>
<reference evidence="5 6" key="1">
    <citation type="submission" date="2016-05" db="EMBL/GenBank/DDBJ databases">
        <title>A degradative enzymes factory behind the ericoid mycorrhizal symbiosis.</title>
        <authorList>
            <consortium name="DOE Joint Genome Institute"/>
            <person name="Martino E."/>
            <person name="Morin E."/>
            <person name="Grelet G."/>
            <person name="Kuo A."/>
            <person name="Kohler A."/>
            <person name="Daghino S."/>
            <person name="Barry K."/>
            <person name="Choi C."/>
            <person name="Cichocki N."/>
            <person name="Clum A."/>
            <person name="Copeland A."/>
            <person name="Hainaut M."/>
            <person name="Haridas S."/>
            <person name="Labutti K."/>
            <person name="Lindquist E."/>
            <person name="Lipzen A."/>
            <person name="Khouja H.-R."/>
            <person name="Murat C."/>
            <person name="Ohm R."/>
            <person name="Olson A."/>
            <person name="Spatafora J."/>
            <person name="Veneault-Fourrey C."/>
            <person name="Henrissat B."/>
            <person name="Grigoriev I."/>
            <person name="Martin F."/>
            <person name="Perotto S."/>
        </authorList>
    </citation>
    <scope>NUCLEOTIDE SEQUENCE [LARGE SCALE GENOMIC DNA]</scope>
    <source>
        <strain evidence="5 6">UAMH 7357</strain>
    </source>
</reference>
<sequence>MRILKAEQQGWTHPMPLSPRCRAESSLHSQLTSSYLTALHSSSHVAAERPTGRGAPPTYLFGSSVISGKAPCRSGVHRLIVHAGLPPRPLHASHARVASLPIVVAFCALRLSLLLLLLLLLPRYQYPNILTFQHSHRQTTAHVSHKAMPPRIRTVEGSCWGCKERRVICDLTSPSCEKCTKIGRRCDYGKVRLRWTDCVASRGRLAGKKIPLCQAPVLHKNTDHHILYFENELLPRFNISNTVPRVDLKVLSEDPILLQSIIACANAHATYRSANEKALSLSKIQDRNTALKMFRKQLMSTQSDDTSSSLFISNVLLCILDGIIEPITESSATHHHLMGGKAILRQWKGLRDVFQTKYELPILMLSIFATMDLTHAMLIGDDPYFDASTWPEFGDSQAWWGNVKADDDYLETMGILSQLATLGHEVRHFRGTAPIGIMYSIQNALEQQASRQEEAGQTSEQKAWAAFCATYRFTASVYLYRALSALDVDHPLVQQAVSDCMDVIGGHDLTDKLHHCILFPVLIVGSHCFESEQRLAIRKSIAQTAPYLSFEALRSLGSFLERRWDELDTSPTLRESNWWTYFDEIANVTCLF</sequence>
<dbReference type="EMBL" id="KZ613480">
    <property type="protein sequence ID" value="PMD21672.1"/>
    <property type="molecule type" value="Genomic_DNA"/>
</dbReference>
<dbReference type="PROSITE" id="PS50048">
    <property type="entry name" value="ZN2_CY6_FUNGAL_2"/>
    <property type="match status" value="1"/>
</dbReference>
<evidence type="ECO:0000256" key="1">
    <source>
        <dbReference type="ARBA" id="ARBA00004123"/>
    </source>
</evidence>
<dbReference type="Pfam" id="PF11951">
    <property type="entry name" value="Fungal_trans_2"/>
    <property type="match status" value="1"/>
</dbReference>
<keyword evidence="6" id="KW-1185">Reference proteome</keyword>
<evidence type="ECO:0000259" key="4">
    <source>
        <dbReference type="PROSITE" id="PS50048"/>
    </source>
</evidence>
<dbReference type="PANTHER" id="PTHR37534:SF46">
    <property type="entry name" value="ZN(II)2CYS6 TRANSCRIPTION FACTOR (EUROFUNG)"/>
    <property type="match status" value="1"/>
</dbReference>
<evidence type="ECO:0000313" key="5">
    <source>
        <dbReference type="EMBL" id="PMD21672.1"/>
    </source>
</evidence>
<dbReference type="GO" id="GO:0005634">
    <property type="term" value="C:nucleus"/>
    <property type="evidence" value="ECO:0007669"/>
    <property type="project" value="UniProtKB-SubCell"/>
</dbReference>
<protein>
    <recommendedName>
        <fullName evidence="4">Zn(2)-C6 fungal-type domain-containing protein</fullName>
    </recommendedName>
</protein>
<dbReference type="GO" id="GO:0000981">
    <property type="term" value="F:DNA-binding transcription factor activity, RNA polymerase II-specific"/>
    <property type="evidence" value="ECO:0007669"/>
    <property type="project" value="InterPro"/>
</dbReference>
<comment type="subcellular location">
    <subcellularLocation>
        <location evidence="1">Nucleus</location>
    </subcellularLocation>
</comment>
<keyword evidence="3" id="KW-0472">Membrane</keyword>
<evidence type="ECO:0000256" key="3">
    <source>
        <dbReference type="SAM" id="Phobius"/>
    </source>
</evidence>
<proteinExistence type="predicted"/>